<dbReference type="InterPro" id="IPR050836">
    <property type="entry name" value="SDS22/Internalin_LRR"/>
</dbReference>
<feature type="region of interest" description="Disordered" evidence="3">
    <location>
        <begin position="984"/>
        <end position="1005"/>
    </location>
</feature>
<dbReference type="Proteomes" id="UP000039865">
    <property type="component" value="Unassembled WGS sequence"/>
</dbReference>
<keyword evidence="1" id="KW-0433">Leucine-rich repeat</keyword>
<feature type="domain" description="U2A'/phosphoprotein 32 family A C-terminal" evidence="4">
    <location>
        <begin position="925"/>
        <end position="944"/>
    </location>
</feature>
<feature type="domain" description="U2A'/phosphoprotein 32 family A C-terminal" evidence="4">
    <location>
        <begin position="245"/>
        <end position="263"/>
    </location>
</feature>
<dbReference type="PANTHER" id="PTHR46652">
    <property type="entry name" value="LEUCINE-RICH REPEAT AND IQ DOMAIN-CONTAINING PROTEIN 1-RELATED"/>
    <property type="match status" value="1"/>
</dbReference>
<dbReference type="SMART" id="SM00365">
    <property type="entry name" value="LRR_SD22"/>
    <property type="match status" value="16"/>
</dbReference>
<dbReference type="InterPro" id="IPR003603">
    <property type="entry name" value="U2A'_phosphoprotein32A_C"/>
</dbReference>
<sequence length="1605" mass="183875">MSGVGGNQDKKKASNNDPECRLEYVVSFTLRIQIQQFKPDTLYNLQQKIINEFQCESLGINKGALHQVTDIDFVLDDICRMDFLSYFTNIKTLTLINQGISEIEGLDKMVSLESMWLNENLIENIKGLDKLRSLKELFLGSNKIRRVRGLDNLINLEKLWLDENRIESLENSMQNLVKLRELNVAGNKIETIGMTLDGLISLEELNIANNKVGNFKEVLNLNRLPNLKICTFQDPHYGDNPICNLCNYQTFVLYHQPNLQKLDTLQISDDAKAFADATFMKKRMYYNMRIKTIQRNASNIMKLLKICKKIRNFKIDIQVTKLTKKINEITREIEERQYLSAQGPGVKDQFESVFTYGVTNSKKNPLDDIENEKLITDLEGKKALMMGRIHDKNEDLKDLDAIYESLRKKMYEIPEQNIHRLLTELETGGNIRFEEGKPTDKWFQSCNELAKGRFNPEQMKFFGITGINVTRVTRIHNRFLRNRFEEKLEQLVDLSDISYKRSLEYLFYGLDPHLPNEMQRAMEEGFRTPQEYQQECGLPLCVSLVNSIASAEIARINSFFQAEDGYAHIRTAAKAQKQTQFRMSSELTLQKGLVQIPSGQVLVCKVFLSKCVPDSNYPYFNPSHSPSEIWRYAPVDVKQYTGMQSIYRTKENDQRQRMWFVLDNALILPEYLVEFEYTTNIKTGGPNDSKIGLDTVETLNEDCNKLLNAVNGAQKVLENTYIRHAQREASRSLNLHLTSLDLDRSDMGCLKKTLVNFMRSCHIEELMQNAFQFLDDEAQNSAQLAIENSMPPEIPIRSKIDEITEYITQNISREKDFTQIVYLNLFSNRIKKIKCLEKLVNLNTLILSFNEIEVIEGLQECKILKRLDLNHNFIRRIENLENKQNLQILNLTNNWISDMNQIEHLRINCPSIKELSLKCNPIAAKKSYRSVVFCRMPTNLIKLDGIAQTDKDKERVRQELQTVTRELIFENVRAQIKTDGTNVTVTSASSNSDQGKKTISTQKSTIAESEEPQQNIIEWERNIETLILGHKQLQKIENLEPFINLRKLQLIDNCILKIEGLGKCKLLEELSLEKNKIQYIENISHLRYLKKLDLGCNRIRRIDGLSQLENLTQLSMEDNEIANLDGLDQLQTLMELYLGNNLINDIKEIVKLKQLGRLIILDISGNLLSRDTNYRIYCIFHLRKLKVLDGISVESNEHMDAKETFAGRLTEEILESRIGGRKLQDLKELDLSSCRLRDFDNMFDESLYPQLRELNLSHNSLVTLRGFGYLPKLRILKIKANRLETLFCKPNEDGYPKGLFGLPNFHLITCLRLEDNGLRNLQNVEKLERLQSLFVSGNRLAEFWEVDRLSELPHLMEIALLNNPMTRKPNYRTAIIKRLPALIILDGKEISPEERQRIEQSGGMIGVSGITTDGQKAPPMIHFAQYPTVKVPVKLNAVNFDGVFNNMKVFSPDQGPTTQQQLTQQQIMINQKNQMIGGTGIIGQGIGGISGVGIGQNIMGSEMGNLIQINSFGADLSQPMSGLAMQDKGNNQNTRRPSTKTNASGTTVVGSSQSSITQKDNKSTANSQNAAKTTQCKYIYSQLNFYTDSMGGGVKPPQAQRQQRY</sequence>
<dbReference type="EMBL" id="CCKQ01015921">
    <property type="protein sequence ID" value="CDW87771.1"/>
    <property type="molecule type" value="Genomic_DNA"/>
</dbReference>
<accession>A0A078B0D1</accession>
<dbReference type="OrthoDB" id="1517790at2759"/>
<dbReference type="PROSITE" id="PS51450">
    <property type="entry name" value="LRR"/>
    <property type="match status" value="13"/>
</dbReference>
<dbReference type="InterPro" id="IPR001611">
    <property type="entry name" value="Leu-rich_rpt"/>
</dbReference>
<dbReference type="Gene3D" id="3.80.10.10">
    <property type="entry name" value="Ribonuclease Inhibitor"/>
    <property type="match status" value="7"/>
</dbReference>
<dbReference type="SUPFAM" id="SSF52058">
    <property type="entry name" value="L domain-like"/>
    <property type="match status" value="1"/>
</dbReference>
<feature type="compositionally biased region" description="Polar residues" evidence="3">
    <location>
        <begin position="1528"/>
        <end position="1543"/>
    </location>
</feature>
<evidence type="ECO:0000313" key="5">
    <source>
        <dbReference type="EMBL" id="CDW87771.1"/>
    </source>
</evidence>
<proteinExistence type="predicted"/>
<dbReference type="Gene3D" id="3.90.228.10">
    <property type="match status" value="1"/>
</dbReference>
<reference evidence="5 6" key="1">
    <citation type="submission" date="2014-06" db="EMBL/GenBank/DDBJ databases">
        <authorList>
            <person name="Swart Estienne"/>
        </authorList>
    </citation>
    <scope>NUCLEOTIDE SEQUENCE [LARGE SCALE GENOMIC DNA]</scope>
    <source>
        <strain evidence="5 6">130c</strain>
    </source>
</reference>
<gene>
    <name evidence="5" type="primary">Contig1128.g1225</name>
    <name evidence="5" type="ORF">STYLEM_16883</name>
</gene>
<organism evidence="5 6">
    <name type="scientific">Stylonychia lemnae</name>
    <name type="common">Ciliate</name>
    <dbReference type="NCBI Taxonomy" id="5949"/>
    <lineage>
        <taxon>Eukaryota</taxon>
        <taxon>Sar</taxon>
        <taxon>Alveolata</taxon>
        <taxon>Ciliophora</taxon>
        <taxon>Intramacronucleata</taxon>
        <taxon>Spirotrichea</taxon>
        <taxon>Stichotrichia</taxon>
        <taxon>Sporadotrichida</taxon>
        <taxon>Oxytrichidae</taxon>
        <taxon>Stylonychinae</taxon>
        <taxon>Stylonychia</taxon>
    </lineage>
</organism>
<feature type="compositionally biased region" description="Low complexity" evidence="3">
    <location>
        <begin position="1544"/>
        <end position="1558"/>
    </location>
</feature>
<evidence type="ECO:0000259" key="4">
    <source>
        <dbReference type="SMART" id="SM00446"/>
    </source>
</evidence>
<evidence type="ECO:0000313" key="6">
    <source>
        <dbReference type="Proteomes" id="UP000039865"/>
    </source>
</evidence>
<dbReference type="InterPro" id="IPR032675">
    <property type="entry name" value="LRR_dom_sf"/>
</dbReference>
<evidence type="ECO:0000256" key="2">
    <source>
        <dbReference type="ARBA" id="ARBA00022737"/>
    </source>
</evidence>
<dbReference type="SUPFAM" id="SSF52075">
    <property type="entry name" value="Outer arm dynein light chain 1"/>
    <property type="match status" value="1"/>
</dbReference>
<dbReference type="Pfam" id="PF13855">
    <property type="entry name" value="LRR_8"/>
    <property type="match status" value="2"/>
</dbReference>
<feature type="domain" description="U2A'/phosphoprotein 32 family A C-terminal" evidence="4">
    <location>
        <begin position="1368"/>
        <end position="1386"/>
    </location>
</feature>
<keyword evidence="6" id="KW-1185">Reference proteome</keyword>
<protein>
    <submittedName>
        <fullName evidence="5">Leucine-rich repeat-containing protein 9</fullName>
    </submittedName>
</protein>
<dbReference type="OMA" id="HTAGNVR"/>
<dbReference type="SMART" id="SM00446">
    <property type="entry name" value="LRRcap"/>
    <property type="match status" value="4"/>
</dbReference>
<keyword evidence="2" id="KW-0677">Repeat</keyword>
<evidence type="ECO:0000256" key="1">
    <source>
        <dbReference type="ARBA" id="ARBA00022614"/>
    </source>
</evidence>
<feature type="region of interest" description="Disordered" evidence="3">
    <location>
        <begin position="1518"/>
        <end position="1570"/>
    </location>
</feature>
<feature type="domain" description="U2A'/phosphoprotein 32 family A C-terminal" evidence="4">
    <location>
        <begin position="1171"/>
        <end position="1189"/>
    </location>
</feature>
<dbReference type="PANTHER" id="PTHR46652:SF3">
    <property type="entry name" value="LEUCINE-RICH REPEAT-CONTAINING PROTEIN 9"/>
    <property type="match status" value="1"/>
</dbReference>
<dbReference type="InParanoid" id="A0A078B0D1"/>
<dbReference type="SMART" id="SM00369">
    <property type="entry name" value="LRR_TYP"/>
    <property type="match status" value="10"/>
</dbReference>
<dbReference type="InterPro" id="IPR003591">
    <property type="entry name" value="Leu-rich_rpt_typical-subtyp"/>
</dbReference>
<evidence type="ECO:0000256" key="3">
    <source>
        <dbReference type="SAM" id="MobiDB-lite"/>
    </source>
</evidence>
<name>A0A078B0D1_STYLE</name>
<dbReference type="Pfam" id="PF14580">
    <property type="entry name" value="LRR_9"/>
    <property type="match status" value="3"/>
</dbReference>